<feature type="compositionally biased region" description="Basic and acidic residues" evidence="1">
    <location>
        <begin position="121"/>
        <end position="134"/>
    </location>
</feature>
<feature type="compositionally biased region" description="Basic and acidic residues" evidence="1">
    <location>
        <begin position="68"/>
        <end position="78"/>
    </location>
</feature>
<dbReference type="EMBL" id="JAGDFL010000375">
    <property type="protein sequence ID" value="KAG7390715.1"/>
    <property type="molecule type" value="Genomic_DNA"/>
</dbReference>
<dbReference type="OrthoDB" id="123915at2759"/>
<proteinExistence type="predicted"/>
<accession>A0A8T1WBR5</accession>
<evidence type="ECO:0000313" key="3">
    <source>
        <dbReference type="Proteomes" id="UP000693981"/>
    </source>
</evidence>
<feature type="compositionally biased region" description="Polar residues" evidence="1">
    <location>
        <begin position="92"/>
        <end position="104"/>
    </location>
</feature>
<evidence type="ECO:0000313" key="2">
    <source>
        <dbReference type="EMBL" id="KAG7390715.1"/>
    </source>
</evidence>
<gene>
    <name evidence="2" type="ORF">PHYBOEH_006943</name>
</gene>
<comment type="caution">
    <text evidence="2">The sequence shown here is derived from an EMBL/GenBank/DDBJ whole genome shotgun (WGS) entry which is preliminary data.</text>
</comment>
<keyword evidence="3" id="KW-1185">Reference proteome</keyword>
<dbReference type="AlphaFoldDB" id="A0A8T1WBR5"/>
<organism evidence="2 3">
    <name type="scientific">Phytophthora boehmeriae</name>
    <dbReference type="NCBI Taxonomy" id="109152"/>
    <lineage>
        <taxon>Eukaryota</taxon>
        <taxon>Sar</taxon>
        <taxon>Stramenopiles</taxon>
        <taxon>Oomycota</taxon>
        <taxon>Peronosporomycetes</taxon>
        <taxon>Peronosporales</taxon>
        <taxon>Peronosporaceae</taxon>
        <taxon>Phytophthora</taxon>
    </lineage>
</organism>
<protein>
    <submittedName>
        <fullName evidence="2">Uncharacterized protein</fullName>
    </submittedName>
</protein>
<feature type="region of interest" description="Disordered" evidence="1">
    <location>
        <begin position="57"/>
        <end position="134"/>
    </location>
</feature>
<name>A0A8T1WBR5_9STRA</name>
<reference evidence="2" key="1">
    <citation type="submission" date="2021-02" db="EMBL/GenBank/DDBJ databases">
        <authorList>
            <person name="Palmer J.M."/>
        </authorList>
    </citation>
    <scope>NUCLEOTIDE SEQUENCE</scope>
    <source>
        <strain evidence="2">SCRP23</strain>
    </source>
</reference>
<evidence type="ECO:0000256" key="1">
    <source>
        <dbReference type="SAM" id="MobiDB-lite"/>
    </source>
</evidence>
<sequence length="279" mass="31254">MEVDISAWRAFVSSLQPHERAIGFIRKQVFRMPLSGIPGVDVAEVEDFQYYSLVQGRTGGPTTSASSHDNESEQDKRGSFNGSQKRDKKRPSSTLGLNKDSQPLSLGRDKKRPPSGLGQTKETKPRDAKQTKPRRLEFGMKLFIPALPEGSQFTIEVLVIVEPAEDDPSNNVLRVLFASPPRYRRQDTRGHTVVNPHVVAGVLRGLKQIWKHVAHTMVEICEANSEYVVLPHQLQHQEQAPHGLDDEEMYLVHQSRAHTGLPTHDELASKLIEAIAAMY</sequence>
<dbReference type="Proteomes" id="UP000693981">
    <property type="component" value="Unassembled WGS sequence"/>
</dbReference>